<keyword evidence="3" id="KW-1185">Reference proteome</keyword>
<keyword evidence="1" id="KW-0732">Signal</keyword>
<dbReference type="RefSeq" id="WP_008508006.1">
    <property type="nucleotide sequence ID" value="NZ_CM001403.1"/>
</dbReference>
<dbReference type="AlphaFoldDB" id="H1YIB1"/>
<sequence>MVFSKLIKSSPFRGLGGLCFMLFICCFQPAQAQTFSEWWFQKKTQIKYLGLQIAALEQYGSYVKQGYNIAHNGLRAISGFTGDEKNLHSIYYNSLKTVNPAIKDNPQAAAIAAYASAIPSQFDRLNTLNGLDAGSRKYIASVKNNLLAECDADITELELVMTSGYAEMTDDERLKRLDQISQRMKDKYAFTMTFCNQVKTLLLQRNEDSQNTQTLRRYYGIN</sequence>
<protein>
    <submittedName>
        <fullName evidence="2">Uncharacterized protein</fullName>
    </submittedName>
</protein>
<proteinExistence type="predicted"/>
<name>H1YIB1_9SPHI</name>
<dbReference type="EMBL" id="CM001403">
    <property type="protein sequence ID" value="EHQ27524.1"/>
    <property type="molecule type" value="Genomic_DNA"/>
</dbReference>
<evidence type="ECO:0000313" key="2">
    <source>
        <dbReference type="EMBL" id="EHQ27524.1"/>
    </source>
</evidence>
<organism evidence="2 3">
    <name type="scientific">Mucilaginibacter paludis DSM 18603</name>
    <dbReference type="NCBI Taxonomy" id="714943"/>
    <lineage>
        <taxon>Bacteria</taxon>
        <taxon>Pseudomonadati</taxon>
        <taxon>Bacteroidota</taxon>
        <taxon>Sphingobacteriia</taxon>
        <taxon>Sphingobacteriales</taxon>
        <taxon>Sphingobacteriaceae</taxon>
        <taxon>Mucilaginibacter</taxon>
    </lineage>
</organism>
<accession>H1YIB1</accession>
<dbReference type="STRING" id="714943.Mucpa_3425"/>
<feature type="signal peptide" evidence="1">
    <location>
        <begin position="1"/>
        <end position="32"/>
    </location>
</feature>
<evidence type="ECO:0000313" key="3">
    <source>
        <dbReference type="Proteomes" id="UP000002774"/>
    </source>
</evidence>
<reference evidence="2" key="1">
    <citation type="submission" date="2011-09" db="EMBL/GenBank/DDBJ databases">
        <title>The permanent draft genome of Mucilaginibacter paludis DSM 18603.</title>
        <authorList>
            <consortium name="US DOE Joint Genome Institute (JGI-PGF)"/>
            <person name="Lucas S."/>
            <person name="Han J."/>
            <person name="Lapidus A."/>
            <person name="Bruce D."/>
            <person name="Goodwin L."/>
            <person name="Pitluck S."/>
            <person name="Peters L."/>
            <person name="Kyrpides N."/>
            <person name="Mavromatis K."/>
            <person name="Ivanova N."/>
            <person name="Mikhailova N."/>
            <person name="Held B."/>
            <person name="Detter J.C."/>
            <person name="Tapia R."/>
            <person name="Han C."/>
            <person name="Land M."/>
            <person name="Hauser L."/>
            <person name="Markowitz V."/>
            <person name="Cheng J.-F."/>
            <person name="Hugenholtz P."/>
            <person name="Woyke T."/>
            <person name="Wu D."/>
            <person name="Tindall B."/>
            <person name="Brambilla E."/>
            <person name="Klenk H.-P."/>
            <person name="Eisen J.A."/>
        </authorList>
    </citation>
    <scope>NUCLEOTIDE SEQUENCE [LARGE SCALE GENOMIC DNA]</scope>
    <source>
        <strain evidence="2">DSM 18603</strain>
    </source>
</reference>
<feature type="chain" id="PRO_5003558621" evidence="1">
    <location>
        <begin position="33"/>
        <end position="222"/>
    </location>
</feature>
<gene>
    <name evidence="2" type="ORF">Mucpa_3425</name>
</gene>
<dbReference type="eggNOG" id="COG0497">
    <property type="taxonomic scope" value="Bacteria"/>
</dbReference>
<dbReference type="Proteomes" id="UP000002774">
    <property type="component" value="Chromosome"/>
</dbReference>
<dbReference type="HOGENOM" id="CLU_109280_0_0_10"/>
<evidence type="ECO:0000256" key="1">
    <source>
        <dbReference type="SAM" id="SignalP"/>
    </source>
</evidence>